<proteinExistence type="predicted"/>
<dbReference type="AlphaFoldDB" id="A0A3E5BAH0"/>
<sequence length="314" mass="35658">MKKDIGDYIISKLDLQDIVKVLSDELSGSELNTVLLDVFNKRVQQETPSSLLSKYEGNKLVKPALLEDVLEYKENELRCYKLMAGRGFEPIELSPVAQFGTSSVIATVDQKKVLTSLRNTEVQADPTNAIALHYASLKKKGELDNKTYNYSNISRVIRTQVFNNPNFTPHFTVLALISCGRDTGSFNFEKEELLKHLTTSYEICKSYGVEKIYYEIIPCKGYDSQSPLIMESISYVREKNSNLEVLVIAPEHDNNYYHGFRIKQQIVIGGNTIEIADGGLLDWTQQLLTNKKERMMTFGLGIQVLYHLNKHGKE</sequence>
<evidence type="ECO:0000313" key="1">
    <source>
        <dbReference type="EMBL" id="RGN34577.1"/>
    </source>
</evidence>
<dbReference type="EMBL" id="QSUL01000008">
    <property type="protein sequence ID" value="RGN34577.1"/>
    <property type="molecule type" value="Genomic_DNA"/>
</dbReference>
<evidence type="ECO:0000313" key="2">
    <source>
        <dbReference type="Proteomes" id="UP000260983"/>
    </source>
</evidence>
<accession>A0A3E5BAH0</accession>
<gene>
    <name evidence="1" type="ORF">DXB65_12660</name>
</gene>
<reference evidence="1 2" key="1">
    <citation type="submission" date="2018-08" db="EMBL/GenBank/DDBJ databases">
        <title>A genome reference for cultivated species of the human gut microbiota.</title>
        <authorList>
            <person name="Zou Y."/>
            <person name="Xue W."/>
            <person name="Luo G."/>
        </authorList>
    </citation>
    <scope>NUCLEOTIDE SEQUENCE [LARGE SCALE GENOMIC DNA]</scope>
    <source>
        <strain evidence="1 2">OM05-15BH</strain>
    </source>
</reference>
<organism evidence="1 2">
    <name type="scientific">Bacteroides oleiciplenus</name>
    <dbReference type="NCBI Taxonomy" id="626931"/>
    <lineage>
        <taxon>Bacteria</taxon>
        <taxon>Pseudomonadati</taxon>
        <taxon>Bacteroidota</taxon>
        <taxon>Bacteroidia</taxon>
        <taxon>Bacteroidales</taxon>
        <taxon>Bacteroidaceae</taxon>
        <taxon>Bacteroides</taxon>
    </lineage>
</organism>
<dbReference type="RefSeq" id="WP_117724454.1">
    <property type="nucleotide sequence ID" value="NZ_QSUL01000008.1"/>
</dbReference>
<protein>
    <submittedName>
        <fullName evidence="1">Uncharacterized protein</fullName>
    </submittedName>
</protein>
<name>A0A3E5BAH0_9BACE</name>
<comment type="caution">
    <text evidence="1">The sequence shown here is derived from an EMBL/GenBank/DDBJ whole genome shotgun (WGS) entry which is preliminary data.</text>
</comment>
<dbReference type="Proteomes" id="UP000260983">
    <property type="component" value="Unassembled WGS sequence"/>
</dbReference>